<organism evidence="6 7">
    <name type="scientific">Amycolatopsis jiangsuensis</name>
    <dbReference type="NCBI Taxonomy" id="1181879"/>
    <lineage>
        <taxon>Bacteria</taxon>
        <taxon>Bacillati</taxon>
        <taxon>Actinomycetota</taxon>
        <taxon>Actinomycetes</taxon>
        <taxon>Pseudonocardiales</taxon>
        <taxon>Pseudonocardiaceae</taxon>
        <taxon>Amycolatopsis</taxon>
    </lineage>
</organism>
<dbReference type="RefSeq" id="WP_184778682.1">
    <property type="nucleotide sequence ID" value="NZ_JACHMG010000001.1"/>
</dbReference>
<dbReference type="AlphaFoldDB" id="A0A840ISC8"/>
<dbReference type="SUPFAM" id="SSF53850">
    <property type="entry name" value="Periplasmic binding protein-like II"/>
    <property type="match status" value="1"/>
</dbReference>
<dbReference type="EMBL" id="JACHMG010000001">
    <property type="protein sequence ID" value="MBB4683914.1"/>
    <property type="molecule type" value="Genomic_DNA"/>
</dbReference>
<reference evidence="6 7" key="1">
    <citation type="submission" date="2020-08" db="EMBL/GenBank/DDBJ databases">
        <title>Sequencing the genomes of 1000 actinobacteria strains.</title>
        <authorList>
            <person name="Klenk H.-P."/>
        </authorList>
    </citation>
    <scope>NUCLEOTIDE SEQUENCE [LARGE SCALE GENOMIC DNA]</scope>
    <source>
        <strain evidence="6 7">DSM 45859</strain>
    </source>
</reference>
<dbReference type="GO" id="GO:1904680">
    <property type="term" value="F:peptide transmembrane transporter activity"/>
    <property type="evidence" value="ECO:0007669"/>
    <property type="project" value="TreeGrafter"/>
</dbReference>
<gene>
    <name evidence="6" type="ORF">BJY18_001399</name>
</gene>
<comment type="caution">
    <text evidence="6">The sequence shown here is derived from an EMBL/GenBank/DDBJ whole genome shotgun (WGS) entry which is preliminary data.</text>
</comment>
<dbReference type="GO" id="GO:0042597">
    <property type="term" value="C:periplasmic space"/>
    <property type="evidence" value="ECO:0007669"/>
    <property type="project" value="UniProtKB-ARBA"/>
</dbReference>
<keyword evidence="7" id="KW-1185">Reference proteome</keyword>
<evidence type="ECO:0000256" key="2">
    <source>
        <dbReference type="ARBA" id="ARBA00022448"/>
    </source>
</evidence>
<dbReference type="Gene3D" id="3.40.190.10">
    <property type="entry name" value="Periplasmic binding protein-like II"/>
    <property type="match status" value="1"/>
</dbReference>
<feature type="signal peptide" evidence="4">
    <location>
        <begin position="1"/>
        <end position="22"/>
    </location>
</feature>
<evidence type="ECO:0000256" key="4">
    <source>
        <dbReference type="SAM" id="SignalP"/>
    </source>
</evidence>
<dbReference type="Pfam" id="PF00496">
    <property type="entry name" value="SBP_bac_5"/>
    <property type="match status" value="1"/>
</dbReference>
<dbReference type="PANTHER" id="PTHR30290:SF9">
    <property type="entry name" value="OLIGOPEPTIDE-BINDING PROTEIN APPA"/>
    <property type="match status" value="1"/>
</dbReference>
<dbReference type="PROSITE" id="PS51257">
    <property type="entry name" value="PROKAR_LIPOPROTEIN"/>
    <property type="match status" value="1"/>
</dbReference>
<dbReference type="PANTHER" id="PTHR30290">
    <property type="entry name" value="PERIPLASMIC BINDING COMPONENT OF ABC TRANSPORTER"/>
    <property type="match status" value="1"/>
</dbReference>
<dbReference type="InterPro" id="IPR030678">
    <property type="entry name" value="Peptide/Ni-bd"/>
</dbReference>
<evidence type="ECO:0000256" key="3">
    <source>
        <dbReference type="ARBA" id="ARBA00022729"/>
    </source>
</evidence>
<dbReference type="GO" id="GO:0043190">
    <property type="term" value="C:ATP-binding cassette (ABC) transporter complex"/>
    <property type="evidence" value="ECO:0007669"/>
    <property type="project" value="InterPro"/>
</dbReference>
<evidence type="ECO:0000259" key="5">
    <source>
        <dbReference type="Pfam" id="PF00496"/>
    </source>
</evidence>
<proteinExistence type="inferred from homology"/>
<keyword evidence="3 4" id="KW-0732">Signal</keyword>
<keyword evidence="2" id="KW-0813">Transport</keyword>
<comment type="similarity">
    <text evidence="1">Belongs to the bacterial solute-binding protein 5 family.</text>
</comment>
<dbReference type="Gene3D" id="3.90.76.10">
    <property type="entry name" value="Dipeptide-binding Protein, Domain 1"/>
    <property type="match status" value="1"/>
</dbReference>
<evidence type="ECO:0000313" key="7">
    <source>
        <dbReference type="Proteomes" id="UP000581769"/>
    </source>
</evidence>
<dbReference type="InterPro" id="IPR000914">
    <property type="entry name" value="SBP_5_dom"/>
</dbReference>
<name>A0A840ISC8_9PSEU</name>
<dbReference type="Proteomes" id="UP000581769">
    <property type="component" value="Unassembled WGS sequence"/>
</dbReference>
<protein>
    <submittedName>
        <fullName evidence="6">Peptide/nickel transport system substrate-binding protein</fullName>
    </submittedName>
</protein>
<dbReference type="InterPro" id="IPR039424">
    <property type="entry name" value="SBP_5"/>
</dbReference>
<dbReference type="GO" id="GO:0015833">
    <property type="term" value="P:peptide transport"/>
    <property type="evidence" value="ECO:0007669"/>
    <property type="project" value="TreeGrafter"/>
</dbReference>
<feature type="domain" description="Solute-binding protein family 5" evidence="5">
    <location>
        <begin position="79"/>
        <end position="429"/>
    </location>
</feature>
<sequence>MHRRTRAALALLAALLTLGSAACGIEPASADRGPDTITIDTANYPSTLDPGKQYDTDTYSVYRNIFDQLLRRDPRTNRVVPWLATSWRQTDPLTWRFAIRPGVRFSDGSPLTAADAAFSISRILDKKYGSQQYANFSVIDSAAADGSDLVVRTSVPSPTLLSYLTTLSVVPQAYVRRVGDKQFAVKPVGSGPYRLASATAGSQIVLTANPRWWGTAPSIRTAVFRAVPNVASRVADLQSRKVDLATSLTPDAADQIRRDPKLAILSTPTERVAYLAFNTIKGGATDDPRVRKAISQAIDYDALIRNLQRGYAKPINSMATPLAFGYDRSLPDNQHDPEAAKRLLRQANAVGATLVMATSPSFDPQVVQAIQGDLAAVGLNVEIRNSDQATYLKKVQDPGHDWGSIRFGKWSCSCLDSDGVIYPLFHTGEIWSSYTNPEFDTLVEQARETTDVARRTTLYRQSFDLLGRDLPGIGLFQSYAVYGANSRLQWTPDASESLFLDRMKVS</sequence>
<feature type="chain" id="PRO_5039676522" evidence="4">
    <location>
        <begin position="23"/>
        <end position="506"/>
    </location>
</feature>
<dbReference type="Gene3D" id="3.10.105.10">
    <property type="entry name" value="Dipeptide-binding Protein, Domain 3"/>
    <property type="match status" value="1"/>
</dbReference>
<accession>A0A840ISC8</accession>
<evidence type="ECO:0000313" key="6">
    <source>
        <dbReference type="EMBL" id="MBB4683914.1"/>
    </source>
</evidence>
<dbReference type="PIRSF" id="PIRSF002741">
    <property type="entry name" value="MppA"/>
    <property type="match status" value="1"/>
</dbReference>
<evidence type="ECO:0000256" key="1">
    <source>
        <dbReference type="ARBA" id="ARBA00005695"/>
    </source>
</evidence>